<keyword evidence="3" id="KW-0804">Transcription</keyword>
<dbReference type="PANTHER" id="PTHR43537:SF24">
    <property type="entry name" value="GLUCONATE OPERON TRANSCRIPTIONAL REPRESSOR"/>
    <property type="match status" value="1"/>
</dbReference>
<dbReference type="InterPro" id="IPR008920">
    <property type="entry name" value="TF_FadR/GntR_C"/>
</dbReference>
<dbReference type="Gene3D" id="1.10.10.10">
    <property type="entry name" value="Winged helix-like DNA-binding domain superfamily/Winged helix DNA-binding domain"/>
    <property type="match status" value="1"/>
</dbReference>
<dbReference type="SUPFAM" id="SSF46785">
    <property type="entry name" value="Winged helix' DNA-binding domain"/>
    <property type="match status" value="1"/>
</dbReference>
<keyword evidence="6" id="KW-1185">Reference proteome</keyword>
<evidence type="ECO:0000259" key="4">
    <source>
        <dbReference type="PROSITE" id="PS50949"/>
    </source>
</evidence>
<organism evidence="5 6">
    <name type="scientific">Komagataeibacter swingsii</name>
    <dbReference type="NCBI Taxonomy" id="215220"/>
    <lineage>
        <taxon>Bacteria</taxon>
        <taxon>Pseudomonadati</taxon>
        <taxon>Pseudomonadota</taxon>
        <taxon>Alphaproteobacteria</taxon>
        <taxon>Acetobacterales</taxon>
        <taxon>Acetobacteraceae</taxon>
        <taxon>Komagataeibacter</taxon>
    </lineage>
</organism>
<dbReference type="InterPro" id="IPR011711">
    <property type="entry name" value="GntR_C"/>
</dbReference>
<dbReference type="Gene3D" id="1.20.120.530">
    <property type="entry name" value="GntR ligand-binding domain-like"/>
    <property type="match status" value="1"/>
</dbReference>
<dbReference type="CDD" id="cd07377">
    <property type="entry name" value="WHTH_GntR"/>
    <property type="match status" value="1"/>
</dbReference>
<keyword evidence="1" id="KW-0805">Transcription regulation</keyword>
<dbReference type="InterPro" id="IPR036390">
    <property type="entry name" value="WH_DNA-bd_sf"/>
</dbReference>
<dbReference type="PROSITE" id="PS50949">
    <property type="entry name" value="HTH_GNTR"/>
    <property type="match status" value="1"/>
</dbReference>
<reference evidence="5 6" key="1">
    <citation type="submission" date="2017-07" db="EMBL/GenBank/DDBJ databases">
        <title>A draft genome sequence of Komagataeibacter swingsii LMG 22125.</title>
        <authorList>
            <person name="Skraban J."/>
            <person name="Cleenwerck I."/>
            <person name="Vandamme P."/>
            <person name="Trcek J."/>
        </authorList>
    </citation>
    <scope>NUCLEOTIDE SEQUENCE [LARGE SCALE GENOMIC DNA]</scope>
    <source>
        <strain evidence="5 6">LMG 22125</strain>
    </source>
</reference>
<dbReference type="EMBL" id="NKUB01000003">
    <property type="protein sequence ID" value="PYD70566.1"/>
    <property type="molecule type" value="Genomic_DNA"/>
</dbReference>
<proteinExistence type="predicted"/>
<evidence type="ECO:0000256" key="3">
    <source>
        <dbReference type="ARBA" id="ARBA00023163"/>
    </source>
</evidence>
<gene>
    <name evidence="5" type="ORF">CFR76_04205</name>
</gene>
<dbReference type="PANTHER" id="PTHR43537">
    <property type="entry name" value="TRANSCRIPTIONAL REGULATOR, GNTR FAMILY"/>
    <property type="match status" value="1"/>
</dbReference>
<accession>A0A2V4RLA2</accession>
<evidence type="ECO:0000313" key="6">
    <source>
        <dbReference type="Proteomes" id="UP000247371"/>
    </source>
</evidence>
<comment type="caution">
    <text evidence="5">The sequence shown here is derived from an EMBL/GenBank/DDBJ whole genome shotgun (WGS) entry which is preliminary data.</text>
</comment>
<evidence type="ECO:0000256" key="2">
    <source>
        <dbReference type="ARBA" id="ARBA00023125"/>
    </source>
</evidence>
<name>A0A2V4RLA2_9PROT</name>
<dbReference type="Pfam" id="PF07729">
    <property type="entry name" value="FCD"/>
    <property type="match status" value="1"/>
</dbReference>
<dbReference type="Pfam" id="PF00392">
    <property type="entry name" value="GntR"/>
    <property type="match status" value="1"/>
</dbReference>
<sequence length="271" mass="30117">MIAAGHHDPWGVTSGRDGPLPRPRYCPRECVHWAPVIEHDRHERLDLVTGLKKIGRQSLEAQATTAIEQAIINGHFKPGSRLTEVTLSEQLGLSRGPIRAALAKLSTAGLIVQHPYASWEVIAFSDKDIWELFTLRASLECLAIELAMQRFSPTVNQRLQDALETLRDACARDDFAATTSSDFAFHKTIVELSDHGLLVEHFERVEMRIKMLISSSNLRLPSSAELLAQHVPIADAFARQDTVLSQQALRAHILGEGRALVDDYERAHLAA</sequence>
<feature type="domain" description="HTH gntR-type" evidence="4">
    <location>
        <begin position="57"/>
        <end position="124"/>
    </location>
</feature>
<evidence type="ECO:0000313" key="5">
    <source>
        <dbReference type="EMBL" id="PYD70566.1"/>
    </source>
</evidence>
<protein>
    <submittedName>
        <fullName evidence="5">GntR family transcriptional regulator</fullName>
    </submittedName>
</protein>
<dbReference type="SMART" id="SM00345">
    <property type="entry name" value="HTH_GNTR"/>
    <property type="match status" value="1"/>
</dbReference>
<dbReference type="SUPFAM" id="SSF48008">
    <property type="entry name" value="GntR ligand-binding domain-like"/>
    <property type="match status" value="1"/>
</dbReference>
<dbReference type="SMART" id="SM00895">
    <property type="entry name" value="FCD"/>
    <property type="match status" value="1"/>
</dbReference>
<evidence type="ECO:0000256" key="1">
    <source>
        <dbReference type="ARBA" id="ARBA00023015"/>
    </source>
</evidence>
<dbReference type="AlphaFoldDB" id="A0A2V4RLA2"/>
<dbReference type="InterPro" id="IPR036388">
    <property type="entry name" value="WH-like_DNA-bd_sf"/>
</dbReference>
<dbReference type="InterPro" id="IPR000524">
    <property type="entry name" value="Tscrpt_reg_HTH_GntR"/>
</dbReference>
<dbReference type="GO" id="GO:0003700">
    <property type="term" value="F:DNA-binding transcription factor activity"/>
    <property type="evidence" value="ECO:0007669"/>
    <property type="project" value="InterPro"/>
</dbReference>
<dbReference type="Proteomes" id="UP000247371">
    <property type="component" value="Unassembled WGS sequence"/>
</dbReference>
<dbReference type="GO" id="GO:0003677">
    <property type="term" value="F:DNA binding"/>
    <property type="evidence" value="ECO:0007669"/>
    <property type="project" value="UniProtKB-KW"/>
</dbReference>
<keyword evidence="2" id="KW-0238">DNA-binding</keyword>